<accession>A0ABS1K456</accession>
<dbReference type="RefSeq" id="WP_189692692.1">
    <property type="nucleotide sequence ID" value="NZ_BNCM01000003.1"/>
</dbReference>
<feature type="transmembrane region" description="Helical" evidence="7">
    <location>
        <begin position="113"/>
        <end position="143"/>
    </location>
</feature>
<dbReference type="PROSITE" id="PS01218">
    <property type="entry name" value="TATC"/>
    <property type="match status" value="1"/>
</dbReference>
<feature type="compositionally biased region" description="Basic and acidic residues" evidence="8">
    <location>
        <begin position="302"/>
        <end position="324"/>
    </location>
</feature>
<reference evidence="9 10" key="1">
    <citation type="submission" date="2021-01" db="EMBL/GenBank/DDBJ databases">
        <title>Genome public.</title>
        <authorList>
            <person name="Liu C."/>
            <person name="Sun Q."/>
        </authorList>
    </citation>
    <scope>NUCLEOTIDE SEQUENCE [LARGE SCALE GENOMIC DNA]</scope>
    <source>
        <strain evidence="9 10">JC656</strain>
    </source>
</reference>
<protein>
    <recommendedName>
        <fullName evidence="7">Sec-independent protein translocase protein TatC</fullName>
    </recommendedName>
</protein>
<comment type="subunit">
    <text evidence="7">The Tat system comprises two distinct complexes: a TatABC complex, containing multiple copies of TatA, TatB and TatC subunits, and a separate TatA complex, containing only TatA subunits. Substrates initially bind to the TatABC complex, which probably triggers association of the separate TatA complex to form the active translocon.</text>
</comment>
<feature type="transmembrane region" description="Helical" evidence="7">
    <location>
        <begin position="163"/>
        <end position="184"/>
    </location>
</feature>
<dbReference type="HAMAP" id="MF_00902">
    <property type="entry name" value="TatC"/>
    <property type="match status" value="1"/>
</dbReference>
<keyword evidence="5 7" id="KW-0811">Translocation</keyword>
<name>A0ABS1K456_9MICC</name>
<comment type="subcellular location">
    <subcellularLocation>
        <location evidence="7">Cell membrane</location>
        <topology evidence="7">Multi-pass membrane protein</topology>
    </subcellularLocation>
    <subcellularLocation>
        <location evidence="1">Membrane</location>
        <topology evidence="1">Multi-pass membrane protein</topology>
    </subcellularLocation>
</comment>
<dbReference type="PANTHER" id="PTHR30371:SF0">
    <property type="entry name" value="SEC-INDEPENDENT PROTEIN TRANSLOCASE PROTEIN TATC, CHLOROPLASTIC-RELATED"/>
    <property type="match status" value="1"/>
</dbReference>
<feature type="transmembrane region" description="Helical" evidence="7">
    <location>
        <begin position="75"/>
        <end position="101"/>
    </location>
</feature>
<evidence type="ECO:0000256" key="6">
    <source>
        <dbReference type="ARBA" id="ARBA00023136"/>
    </source>
</evidence>
<dbReference type="EMBL" id="JAERRC010000030">
    <property type="protein sequence ID" value="MBL0706283.1"/>
    <property type="molecule type" value="Genomic_DNA"/>
</dbReference>
<evidence type="ECO:0000256" key="5">
    <source>
        <dbReference type="ARBA" id="ARBA00023010"/>
    </source>
</evidence>
<evidence type="ECO:0000313" key="9">
    <source>
        <dbReference type="EMBL" id="MBL0706283.1"/>
    </source>
</evidence>
<comment type="similarity">
    <text evidence="7">Belongs to the TatC family.</text>
</comment>
<keyword evidence="3 7" id="KW-0653">Protein transport</keyword>
<dbReference type="Proteomes" id="UP000639051">
    <property type="component" value="Unassembled WGS sequence"/>
</dbReference>
<evidence type="ECO:0000256" key="8">
    <source>
        <dbReference type="SAM" id="MobiDB-lite"/>
    </source>
</evidence>
<comment type="function">
    <text evidence="7">Part of the twin-arginine translocation (Tat) system that transports large folded proteins containing a characteristic twin-arginine motif in their signal peptide across membranes. Together with TatB, TatC is part of a receptor directly interacting with Tat signal peptides.</text>
</comment>
<evidence type="ECO:0000256" key="4">
    <source>
        <dbReference type="ARBA" id="ARBA00022989"/>
    </source>
</evidence>
<evidence type="ECO:0000256" key="2">
    <source>
        <dbReference type="ARBA" id="ARBA00022692"/>
    </source>
</evidence>
<dbReference type="PRINTS" id="PR01840">
    <property type="entry name" value="TATCFAMILY"/>
</dbReference>
<organism evidence="9 10">
    <name type="scientific">Sinomonas cellulolyticus</name>
    <dbReference type="NCBI Taxonomy" id="2801916"/>
    <lineage>
        <taxon>Bacteria</taxon>
        <taxon>Bacillati</taxon>
        <taxon>Actinomycetota</taxon>
        <taxon>Actinomycetes</taxon>
        <taxon>Micrococcales</taxon>
        <taxon>Micrococcaceae</taxon>
        <taxon>Sinomonas</taxon>
    </lineage>
</organism>
<proteinExistence type="inferred from homology"/>
<feature type="transmembrane region" description="Helical" evidence="7">
    <location>
        <begin position="31"/>
        <end position="55"/>
    </location>
</feature>
<evidence type="ECO:0000256" key="1">
    <source>
        <dbReference type="ARBA" id="ARBA00004141"/>
    </source>
</evidence>
<keyword evidence="10" id="KW-1185">Reference proteome</keyword>
<dbReference type="PANTHER" id="PTHR30371">
    <property type="entry name" value="SEC-INDEPENDENT PROTEIN TRANSLOCASE PROTEIN TATC"/>
    <property type="match status" value="1"/>
</dbReference>
<keyword evidence="7" id="KW-1003">Cell membrane</keyword>
<evidence type="ECO:0000313" key="10">
    <source>
        <dbReference type="Proteomes" id="UP000639051"/>
    </source>
</evidence>
<keyword evidence="7" id="KW-0813">Transport</keyword>
<evidence type="ECO:0000256" key="7">
    <source>
        <dbReference type="HAMAP-Rule" id="MF_00902"/>
    </source>
</evidence>
<keyword evidence="4 7" id="KW-1133">Transmembrane helix</keyword>
<gene>
    <name evidence="7" type="primary">tatC</name>
    <name evidence="9" type="ORF">JJE72_12305</name>
</gene>
<feature type="transmembrane region" description="Helical" evidence="7">
    <location>
        <begin position="196"/>
        <end position="217"/>
    </location>
</feature>
<feature type="transmembrane region" description="Helical" evidence="7">
    <location>
        <begin position="223"/>
        <end position="242"/>
    </location>
</feature>
<evidence type="ECO:0000256" key="3">
    <source>
        <dbReference type="ARBA" id="ARBA00022927"/>
    </source>
</evidence>
<sequence length="348" mass="38399">MTRQNAHRARHTQQPEDWELSDHLREIRRRLAWPFVALVLASVGCFFIYGSVFALLQAPLHAPLYFTSPQGGFNITMSICLVAGLIAAIPLLVYHILMFLGPAFPLVIKRTRCALLSLVSFVLACTGAAFALFVVIPLVLRFFTGFQTAGLSALITASSYFDLVAKLLASFALIFQLPLILWGINRIKPLSPRRLFGFEKYVIAGSVGVGVLVPFAFDLTTQALIALPIVVLYNLSILVVVIDSSSSRRKQRKAHQPFPAEDPRATRARSIVPLPPDLAVPTQSAQTTVKRDQTRRPPVLQDSRRPIRADARPAIRLSPREPHRQASRAPEAGRSTPPRGGLISDFVN</sequence>
<dbReference type="InterPro" id="IPR019820">
    <property type="entry name" value="Sec-indep_translocase_CS"/>
</dbReference>
<feature type="region of interest" description="Disordered" evidence="8">
    <location>
        <begin position="273"/>
        <end position="348"/>
    </location>
</feature>
<keyword evidence="2 7" id="KW-0812">Transmembrane</keyword>
<comment type="caution">
    <text evidence="9">The sequence shown here is derived from an EMBL/GenBank/DDBJ whole genome shotgun (WGS) entry which is preliminary data.</text>
</comment>
<dbReference type="InterPro" id="IPR002033">
    <property type="entry name" value="TatC"/>
</dbReference>
<keyword evidence="6 7" id="KW-0472">Membrane</keyword>
<dbReference type="Pfam" id="PF00902">
    <property type="entry name" value="TatC"/>
    <property type="match status" value="1"/>
</dbReference>